<dbReference type="PROSITE" id="PS00107">
    <property type="entry name" value="PROTEIN_KINASE_ATP"/>
    <property type="match status" value="1"/>
</dbReference>
<evidence type="ECO:0008006" key="5">
    <source>
        <dbReference type="Google" id="ProtNLM"/>
    </source>
</evidence>
<organism evidence="3 4">
    <name type="scientific">Sorangium cellulosum (strain So ce56)</name>
    <name type="common">Polyangium cellulosum (strain So ce56)</name>
    <dbReference type="NCBI Taxonomy" id="448385"/>
    <lineage>
        <taxon>Bacteria</taxon>
        <taxon>Pseudomonadati</taxon>
        <taxon>Myxococcota</taxon>
        <taxon>Polyangia</taxon>
        <taxon>Polyangiales</taxon>
        <taxon>Polyangiaceae</taxon>
        <taxon>Sorangium</taxon>
    </lineage>
</organism>
<dbReference type="SUPFAM" id="SSF56112">
    <property type="entry name" value="Protein kinase-like (PK-like)"/>
    <property type="match status" value="1"/>
</dbReference>
<dbReference type="InterPro" id="IPR011009">
    <property type="entry name" value="Kinase-like_dom_sf"/>
</dbReference>
<evidence type="ECO:0000256" key="1">
    <source>
        <dbReference type="PROSITE-ProRule" id="PRU10141"/>
    </source>
</evidence>
<dbReference type="RefSeq" id="WP_012235739.1">
    <property type="nucleotide sequence ID" value="NC_010162.1"/>
</dbReference>
<dbReference type="AlphaFoldDB" id="A9GIH6"/>
<keyword evidence="1" id="KW-0067">ATP-binding</keyword>
<accession>A9GIH6</accession>
<name>A9GIH6_SORC5</name>
<feature type="region of interest" description="Disordered" evidence="2">
    <location>
        <begin position="1"/>
        <end position="51"/>
    </location>
</feature>
<dbReference type="GO" id="GO:0005524">
    <property type="term" value="F:ATP binding"/>
    <property type="evidence" value="ECO:0007669"/>
    <property type="project" value="UniProtKB-UniRule"/>
</dbReference>
<feature type="compositionally biased region" description="Low complexity" evidence="2">
    <location>
        <begin position="109"/>
        <end position="122"/>
    </location>
</feature>
<dbReference type="HOGENOM" id="CLU_1853911_0_0_7"/>
<dbReference type="Proteomes" id="UP000002139">
    <property type="component" value="Chromosome"/>
</dbReference>
<evidence type="ECO:0000256" key="2">
    <source>
        <dbReference type="SAM" id="MobiDB-lite"/>
    </source>
</evidence>
<feature type="compositionally biased region" description="Basic and acidic residues" evidence="2">
    <location>
        <begin position="1"/>
        <end position="19"/>
    </location>
</feature>
<evidence type="ECO:0000313" key="3">
    <source>
        <dbReference type="EMBL" id="CAN93267.1"/>
    </source>
</evidence>
<dbReference type="eggNOG" id="COG0515">
    <property type="taxonomic scope" value="Bacteria"/>
</dbReference>
<reference evidence="3 4" key="1">
    <citation type="journal article" date="2007" name="Nat. Biotechnol.">
        <title>Complete genome sequence of the myxobacterium Sorangium cellulosum.</title>
        <authorList>
            <person name="Schneiker S."/>
            <person name="Perlova O."/>
            <person name="Kaiser O."/>
            <person name="Gerth K."/>
            <person name="Alici A."/>
            <person name="Altmeyer M.O."/>
            <person name="Bartels D."/>
            <person name="Bekel T."/>
            <person name="Beyer S."/>
            <person name="Bode E."/>
            <person name="Bode H.B."/>
            <person name="Bolten C.J."/>
            <person name="Choudhuri J.V."/>
            <person name="Doss S."/>
            <person name="Elnakady Y.A."/>
            <person name="Frank B."/>
            <person name="Gaigalat L."/>
            <person name="Goesmann A."/>
            <person name="Groeger C."/>
            <person name="Gross F."/>
            <person name="Jelsbak L."/>
            <person name="Jelsbak L."/>
            <person name="Kalinowski J."/>
            <person name="Kegler C."/>
            <person name="Knauber T."/>
            <person name="Konietzny S."/>
            <person name="Kopp M."/>
            <person name="Krause L."/>
            <person name="Krug D."/>
            <person name="Linke B."/>
            <person name="Mahmud T."/>
            <person name="Martinez-Arias R."/>
            <person name="McHardy A.C."/>
            <person name="Merai M."/>
            <person name="Meyer F."/>
            <person name="Mormann S."/>
            <person name="Munoz-Dorado J."/>
            <person name="Perez J."/>
            <person name="Pradella S."/>
            <person name="Rachid S."/>
            <person name="Raddatz G."/>
            <person name="Rosenau F."/>
            <person name="Rueckert C."/>
            <person name="Sasse F."/>
            <person name="Scharfe M."/>
            <person name="Schuster S.C."/>
            <person name="Suen G."/>
            <person name="Treuner-Lange A."/>
            <person name="Velicer G.J."/>
            <person name="Vorholter F.-J."/>
            <person name="Weissman K.J."/>
            <person name="Welch R.D."/>
            <person name="Wenzel S.C."/>
            <person name="Whitworth D.E."/>
            <person name="Wilhelm S."/>
            <person name="Wittmann C."/>
            <person name="Bloecker H."/>
            <person name="Puehler A."/>
            <person name="Mueller R."/>
        </authorList>
    </citation>
    <scope>NUCLEOTIDE SEQUENCE [LARGE SCALE GENOMIC DNA]</scope>
    <source>
        <strain evidence="4">So ce56</strain>
    </source>
</reference>
<sequence length="138" mass="14187">MGSEALRDEAPERAPRESGRCPACGRRNQGACPECAQPARPPAGQSSIPPDITEVVPISLPRFPGYWTRRTLGKGGFGLVFEAEPEGGGAHVAIKLARAGPEHYGGAGARSAGALGRSGTASDRGGGAPCPRTRRRSG</sequence>
<proteinExistence type="predicted"/>
<dbReference type="EMBL" id="AM746676">
    <property type="protein sequence ID" value="CAN93267.1"/>
    <property type="molecule type" value="Genomic_DNA"/>
</dbReference>
<evidence type="ECO:0000313" key="4">
    <source>
        <dbReference type="Proteomes" id="UP000002139"/>
    </source>
</evidence>
<keyword evidence="1" id="KW-0547">Nucleotide-binding</keyword>
<feature type="region of interest" description="Disordered" evidence="2">
    <location>
        <begin position="103"/>
        <end position="138"/>
    </location>
</feature>
<protein>
    <recommendedName>
        <fullName evidence="5">Protein kinase domain-containing protein</fullName>
    </recommendedName>
</protein>
<feature type="binding site" evidence="1">
    <location>
        <position position="95"/>
    </location>
    <ligand>
        <name>ATP</name>
        <dbReference type="ChEBI" id="CHEBI:30616"/>
    </ligand>
</feature>
<keyword evidence="4" id="KW-1185">Reference proteome</keyword>
<gene>
    <name evidence="3" type="ordered locus">sce3108</name>
</gene>
<dbReference type="KEGG" id="scl:sce3108"/>
<dbReference type="InterPro" id="IPR017441">
    <property type="entry name" value="Protein_kinase_ATP_BS"/>
</dbReference>
<dbReference type="STRING" id="448385.sce3108"/>